<gene>
    <name evidence="2" type="ORF">ABN611_29950</name>
</gene>
<evidence type="ECO:0000256" key="1">
    <source>
        <dbReference type="SAM" id="Phobius"/>
    </source>
</evidence>
<feature type="transmembrane region" description="Helical" evidence="1">
    <location>
        <begin position="33"/>
        <end position="53"/>
    </location>
</feature>
<dbReference type="AlphaFoldDB" id="A0AAU7T864"/>
<keyword evidence="1" id="KW-0472">Membrane</keyword>
<proteinExistence type="predicted"/>
<keyword evidence="1" id="KW-0812">Transmembrane</keyword>
<keyword evidence="1" id="KW-1133">Transmembrane helix</keyword>
<organism evidence="2">
    <name type="scientific">Kribbella sp. HUAS MG21</name>
    <dbReference type="NCBI Taxonomy" id="3160966"/>
    <lineage>
        <taxon>Bacteria</taxon>
        <taxon>Bacillati</taxon>
        <taxon>Actinomycetota</taxon>
        <taxon>Actinomycetes</taxon>
        <taxon>Propionibacteriales</taxon>
        <taxon>Kribbellaceae</taxon>
        <taxon>Kribbella</taxon>
    </lineage>
</organism>
<accession>A0AAU7T864</accession>
<reference evidence="2" key="1">
    <citation type="submission" date="2024-06" db="EMBL/GenBank/DDBJ databases">
        <title>Kribbella sp. strain HUAS MG21 genome sequences.</title>
        <authorList>
            <person name="Mo P."/>
        </authorList>
    </citation>
    <scope>NUCLEOTIDE SEQUENCE</scope>
    <source>
        <strain evidence="2">HUAS MG21</strain>
    </source>
</reference>
<feature type="transmembrane region" description="Helical" evidence="1">
    <location>
        <begin position="60"/>
        <end position="85"/>
    </location>
</feature>
<name>A0AAU7T864_9ACTN</name>
<feature type="transmembrane region" description="Helical" evidence="1">
    <location>
        <begin position="91"/>
        <end position="108"/>
    </location>
</feature>
<dbReference type="EMBL" id="CP158165">
    <property type="protein sequence ID" value="XBV22776.1"/>
    <property type="molecule type" value="Genomic_DNA"/>
</dbReference>
<evidence type="ECO:0000313" key="2">
    <source>
        <dbReference type="EMBL" id="XBV22776.1"/>
    </source>
</evidence>
<sequence length="110" mass="11245">MGSVKYLLLLILGVSVAAGVVLAVTTGDWRWAVTGVLAGAMLIALVGGVAAFLDVGDPDVGPVFVLVLVVLFVLGPLTALMLWLWTGHAEWALGLLLPVLAVIVLGTLSG</sequence>
<evidence type="ECO:0008006" key="3">
    <source>
        <dbReference type="Google" id="ProtNLM"/>
    </source>
</evidence>
<protein>
    <recommendedName>
        <fullName evidence="3">Major facilitator superfamily (MFS) profile domain-containing protein</fullName>
    </recommendedName>
</protein>
<dbReference type="RefSeq" id="WP_350275616.1">
    <property type="nucleotide sequence ID" value="NZ_CP158165.1"/>
</dbReference>